<dbReference type="InterPro" id="IPR002831">
    <property type="entry name" value="Tscrpt_reg_TrmB_N"/>
</dbReference>
<dbReference type="Pfam" id="PF01978">
    <property type="entry name" value="TrmB"/>
    <property type="match status" value="1"/>
</dbReference>
<dbReference type="InterPro" id="IPR036388">
    <property type="entry name" value="WH-like_DNA-bd_sf"/>
</dbReference>
<evidence type="ECO:0000313" key="2">
    <source>
        <dbReference type="EMBL" id="GGO80271.1"/>
    </source>
</evidence>
<dbReference type="Proteomes" id="UP000646523">
    <property type="component" value="Unassembled WGS sequence"/>
</dbReference>
<accession>A0A917ZC21</accession>
<evidence type="ECO:0000313" key="3">
    <source>
        <dbReference type="Proteomes" id="UP000646523"/>
    </source>
</evidence>
<dbReference type="PANTHER" id="PTHR34293">
    <property type="entry name" value="HTH-TYPE TRANSCRIPTIONAL REGULATOR TRMBL2"/>
    <property type="match status" value="1"/>
</dbReference>
<dbReference type="AlphaFoldDB" id="A0A917ZC21"/>
<dbReference type="InterPro" id="IPR000792">
    <property type="entry name" value="Tscrpt_reg_LuxR_C"/>
</dbReference>
<proteinExistence type="predicted"/>
<dbReference type="EMBL" id="BMNH01000031">
    <property type="protein sequence ID" value="GGO80271.1"/>
    <property type="molecule type" value="Genomic_DNA"/>
</dbReference>
<dbReference type="InterPro" id="IPR016032">
    <property type="entry name" value="Sig_transdc_resp-reg_C-effctor"/>
</dbReference>
<keyword evidence="3" id="KW-1185">Reference proteome</keyword>
<dbReference type="InterPro" id="IPR036390">
    <property type="entry name" value="WH_DNA-bd_sf"/>
</dbReference>
<evidence type="ECO:0000259" key="1">
    <source>
        <dbReference type="SMART" id="SM00421"/>
    </source>
</evidence>
<protein>
    <submittedName>
        <fullName evidence="2">Transcriptional regulator</fullName>
    </submittedName>
</protein>
<dbReference type="GO" id="GO:0003677">
    <property type="term" value="F:DNA binding"/>
    <property type="evidence" value="ECO:0007669"/>
    <property type="project" value="InterPro"/>
</dbReference>
<comment type="caution">
    <text evidence="2">The sequence shown here is derived from an EMBL/GenBank/DDBJ whole genome shotgun (WGS) entry which is preliminary data.</text>
</comment>
<dbReference type="SMART" id="SM00421">
    <property type="entry name" value="HTH_LUXR"/>
    <property type="match status" value="1"/>
</dbReference>
<feature type="domain" description="HTH luxR-type" evidence="1">
    <location>
        <begin position="261"/>
        <end position="318"/>
    </location>
</feature>
<gene>
    <name evidence="2" type="ORF">GCM10012289_66530</name>
</gene>
<organism evidence="2 3">
    <name type="scientific">Nonomuraea cavernae</name>
    <dbReference type="NCBI Taxonomy" id="2045107"/>
    <lineage>
        <taxon>Bacteria</taxon>
        <taxon>Bacillati</taxon>
        <taxon>Actinomycetota</taxon>
        <taxon>Actinomycetes</taxon>
        <taxon>Streptosporangiales</taxon>
        <taxon>Streptosporangiaceae</taxon>
        <taxon>Nonomuraea</taxon>
    </lineage>
</organism>
<dbReference type="Gene3D" id="1.10.10.10">
    <property type="entry name" value="Winged helix-like DNA-binding domain superfamily/Winged helix DNA-binding domain"/>
    <property type="match status" value="2"/>
</dbReference>
<dbReference type="SUPFAM" id="SSF46785">
    <property type="entry name" value="Winged helix' DNA-binding domain"/>
    <property type="match status" value="1"/>
</dbReference>
<dbReference type="InterPro" id="IPR051797">
    <property type="entry name" value="TrmB-like"/>
</dbReference>
<dbReference type="RefSeq" id="WP_189128179.1">
    <property type="nucleotide sequence ID" value="NZ_BMNH01000031.1"/>
</dbReference>
<dbReference type="SUPFAM" id="SSF46894">
    <property type="entry name" value="C-terminal effector domain of the bipartite response regulators"/>
    <property type="match status" value="1"/>
</dbReference>
<name>A0A917ZC21_9ACTN</name>
<dbReference type="GO" id="GO:0006355">
    <property type="term" value="P:regulation of DNA-templated transcription"/>
    <property type="evidence" value="ECO:0007669"/>
    <property type="project" value="InterPro"/>
</dbReference>
<sequence length="324" mass="35499">MLEAIGLSPTESHLYSTLVDRPRSTAGELAACCGLSTAAVARMLATFARRGLANRLPGRRARYVAISPDVAFKPMLALREEELNQARSAVHDLTSSFHRATRNTVHPGEQIEVITGAENILSRAYAIQDSARAVFRVMERPPFVMSVLNSNEDRERQMLLAGIDYRSLYDQETLTLPGKLDTIWAACAAGEQARVLPTVPLKLWMADEAVALVPVFNGVNGINAAFVVHRSTLLDALLALFELEWKRASPLRAAPRPASPDHGPAELDRKLVGLLAAGLTDEVIARSLGLGLRTVQRRIHLLMRDLNAVTRFQAGMAAREHGWT</sequence>
<reference evidence="2" key="2">
    <citation type="submission" date="2020-09" db="EMBL/GenBank/DDBJ databases">
        <authorList>
            <person name="Sun Q."/>
            <person name="Zhou Y."/>
        </authorList>
    </citation>
    <scope>NUCLEOTIDE SEQUENCE</scope>
    <source>
        <strain evidence="2">CGMCC 4.7368</strain>
    </source>
</reference>
<reference evidence="2" key="1">
    <citation type="journal article" date="2014" name="Int. J. Syst. Evol. Microbiol.">
        <title>Complete genome sequence of Corynebacterium casei LMG S-19264T (=DSM 44701T), isolated from a smear-ripened cheese.</title>
        <authorList>
            <consortium name="US DOE Joint Genome Institute (JGI-PGF)"/>
            <person name="Walter F."/>
            <person name="Albersmeier A."/>
            <person name="Kalinowski J."/>
            <person name="Ruckert C."/>
        </authorList>
    </citation>
    <scope>NUCLEOTIDE SEQUENCE</scope>
    <source>
        <strain evidence="2">CGMCC 4.7368</strain>
    </source>
</reference>
<dbReference type="PANTHER" id="PTHR34293:SF1">
    <property type="entry name" value="HTH-TYPE TRANSCRIPTIONAL REGULATOR TRMBL2"/>
    <property type="match status" value="1"/>
</dbReference>